<dbReference type="InterPro" id="IPR006073">
    <property type="entry name" value="GTP-bd"/>
</dbReference>
<dbReference type="InterPro" id="IPR042108">
    <property type="entry name" value="GTPase_HflX_N_sf"/>
</dbReference>
<dbReference type="Pfam" id="PF16360">
    <property type="entry name" value="GTP-bdg_M"/>
    <property type="match status" value="1"/>
</dbReference>
<comment type="function">
    <text evidence="6">GTPase that associates with the 50S ribosomal subunit and may have a role during protein synthesis or ribosome biogenesis.</text>
</comment>
<dbReference type="InterPro" id="IPR030394">
    <property type="entry name" value="G_HFLX_dom"/>
</dbReference>
<dbReference type="PATRIC" id="fig|134605.3.peg.860"/>
<dbReference type="SUPFAM" id="SSF52540">
    <property type="entry name" value="P-loop containing nucleoside triphosphate hydrolases"/>
    <property type="match status" value="1"/>
</dbReference>
<dbReference type="NCBIfam" id="TIGR03156">
    <property type="entry name" value="GTP_HflX"/>
    <property type="match status" value="1"/>
</dbReference>
<sequence>MKQSWRKIMIYGNTEGIKEFTLQQLEQLYEIKLNKGQLISEEIAIFLANISTKINKEINLCIDRNGNITEISIGDSSTVSLPFIPVYEKKLSGKRIVHTHPNGNPKLSSVDISALLKLKLDAILAIGCVEEKVTGIGLALCNLEEDVIHYEEYLYSSFEELENFPFLEKLQSIETALRRKNIVEDEKEYAVLVGIDSKTSLQELEELAYACNIEVVGHFFQNRSKADKVLFLGPGKARELSLFQQIKRANLIIADEELSGLQVKNLEEVTGCKVIDRTTLILEIFARRARSREAKIQVELAQLKYRSNRLIGYGVTMSRLGGGVGSKGPGEKKLEIDRRRIRENISFLKKELENIKKTRSVQREKRENSNIPKISLVGYTNVGKSTLRNLLAAEYNPNSNTKEDVFAENMLFATLDTTTRTILLDDKRLISLTDTVGFIRKLPHDLIEAFKSTLEEVIFSDLILHVVDSSSEEALSQMEAVYQVLEELQCQNKKNILVLNKCDLASPEQILSIREKYSHITAVEISAKEHKNIDVLLEEIKKELPQNTKTCMYLIPYSDSSMVAYLHKTSTIQEEKYEAEGTFIKAIVNQETENRCKQFEIE</sequence>
<name>A0A133NFG2_9FUSO</name>
<organism evidence="9 10">
    <name type="scientific">Fusobacterium equinum</name>
    <dbReference type="NCBI Taxonomy" id="134605"/>
    <lineage>
        <taxon>Bacteria</taxon>
        <taxon>Fusobacteriati</taxon>
        <taxon>Fusobacteriota</taxon>
        <taxon>Fusobacteriia</taxon>
        <taxon>Fusobacteriales</taxon>
        <taxon>Fusobacteriaceae</taxon>
        <taxon>Fusobacterium</taxon>
    </lineage>
</organism>
<dbReference type="PANTHER" id="PTHR10229">
    <property type="entry name" value="GTP-BINDING PROTEIN HFLX"/>
    <property type="match status" value="1"/>
</dbReference>
<dbReference type="Gene3D" id="3.40.50.300">
    <property type="entry name" value="P-loop containing nucleotide triphosphate hydrolases"/>
    <property type="match status" value="1"/>
</dbReference>
<keyword evidence="1 6" id="KW-0963">Cytoplasm</keyword>
<dbReference type="PANTHER" id="PTHR10229:SF0">
    <property type="entry name" value="GTP-BINDING PROTEIN 6-RELATED"/>
    <property type="match status" value="1"/>
</dbReference>
<dbReference type="InterPro" id="IPR032305">
    <property type="entry name" value="GTP-bd_M"/>
</dbReference>
<comment type="caution">
    <text evidence="9">The sequence shown here is derived from an EMBL/GenBank/DDBJ whole genome shotgun (WGS) entry which is preliminary data.</text>
</comment>
<evidence type="ECO:0000256" key="5">
    <source>
        <dbReference type="ARBA" id="ARBA00023134"/>
    </source>
</evidence>
<evidence type="ECO:0000256" key="4">
    <source>
        <dbReference type="ARBA" id="ARBA00022842"/>
    </source>
</evidence>
<dbReference type="GO" id="GO:0043022">
    <property type="term" value="F:ribosome binding"/>
    <property type="evidence" value="ECO:0007669"/>
    <property type="project" value="TreeGrafter"/>
</dbReference>
<keyword evidence="2" id="KW-0479">Metal-binding</keyword>
<dbReference type="EMBL" id="LRPX01000035">
    <property type="protein sequence ID" value="KXA15032.1"/>
    <property type="molecule type" value="Genomic_DNA"/>
</dbReference>
<dbReference type="PRINTS" id="PR00449">
    <property type="entry name" value="RASTRNSFRMNG"/>
</dbReference>
<keyword evidence="7" id="KW-0175">Coiled coil</keyword>
<feature type="coiled-coil region" evidence="7">
    <location>
        <begin position="331"/>
        <end position="365"/>
    </location>
</feature>
<protein>
    <recommendedName>
        <fullName evidence="6">GTPase HflX</fullName>
    </recommendedName>
    <alternativeName>
        <fullName evidence="6">GTP-binding protein HflX</fullName>
    </alternativeName>
</protein>
<evidence type="ECO:0000313" key="10">
    <source>
        <dbReference type="Proteomes" id="UP000070617"/>
    </source>
</evidence>
<evidence type="ECO:0000256" key="7">
    <source>
        <dbReference type="SAM" id="Coils"/>
    </source>
</evidence>
<dbReference type="Gene3D" id="6.10.250.2860">
    <property type="match status" value="1"/>
</dbReference>
<gene>
    <name evidence="6" type="primary">hflX</name>
    <name evidence="9" type="ORF">HMPREF3206_00863</name>
</gene>
<dbReference type="InterPro" id="IPR025121">
    <property type="entry name" value="GTPase_HflX_N"/>
</dbReference>
<dbReference type="GO" id="GO:0005737">
    <property type="term" value="C:cytoplasm"/>
    <property type="evidence" value="ECO:0007669"/>
    <property type="project" value="UniProtKB-SubCell"/>
</dbReference>
<dbReference type="NCBIfam" id="TIGR00231">
    <property type="entry name" value="small_GTP"/>
    <property type="match status" value="1"/>
</dbReference>
<dbReference type="Pfam" id="PF13167">
    <property type="entry name" value="GTP-bdg_N"/>
    <property type="match status" value="1"/>
</dbReference>
<comment type="similarity">
    <text evidence="6">Belongs to the TRAFAC class OBG-HflX-like GTPase superfamily. HflX GTPase family.</text>
</comment>
<keyword evidence="4" id="KW-0460">Magnesium</keyword>
<keyword evidence="10" id="KW-1185">Reference proteome</keyword>
<evidence type="ECO:0000313" key="9">
    <source>
        <dbReference type="EMBL" id="KXA15032.1"/>
    </source>
</evidence>
<comment type="subcellular location">
    <subcellularLocation>
        <location evidence="6">Cytoplasm</location>
    </subcellularLocation>
    <text evidence="6">May associate with membranes.</text>
</comment>
<keyword evidence="3 6" id="KW-0547">Nucleotide-binding</keyword>
<dbReference type="GO" id="GO:0003924">
    <property type="term" value="F:GTPase activity"/>
    <property type="evidence" value="ECO:0007669"/>
    <property type="project" value="UniProtKB-UniRule"/>
</dbReference>
<evidence type="ECO:0000256" key="6">
    <source>
        <dbReference type="HAMAP-Rule" id="MF_00900"/>
    </source>
</evidence>
<dbReference type="Gene3D" id="3.40.50.11060">
    <property type="entry name" value="GTPase HflX, N-terminal domain"/>
    <property type="match status" value="1"/>
</dbReference>
<dbReference type="GO" id="GO:0005525">
    <property type="term" value="F:GTP binding"/>
    <property type="evidence" value="ECO:0007669"/>
    <property type="project" value="UniProtKB-UniRule"/>
</dbReference>
<dbReference type="InterPro" id="IPR016496">
    <property type="entry name" value="GTPase_HflX"/>
</dbReference>
<dbReference type="Pfam" id="PF01926">
    <property type="entry name" value="MMR_HSR1"/>
    <property type="match status" value="1"/>
</dbReference>
<dbReference type="Proteomes" id="UP000070617">
    <property type="component" value="Unassembled WGS sequence"/>
</dbReference>
<dbReference type="STRING" id="134605.HMPREF3206_00863"/>
<dbReference type="InterPro" id="IPR005225">
    <property type="entry name" value="Small_GTP-bd"/>
</dbReference>
<dbReference type="InterPro" id="IPR027417">
    <property type="entry name" value="P-loop_NTPase"/>
</dbReference>
<evidence type="ECO:0000256" key="3">
    <source>
        <dbReference type="ARBA" id="ARBA00022741"/>
    </source>
</evidence>
<feature type="domain" description="Hflx-type G" evidence="8">
    <location>
        <begin position="372"/>
        <end position="548"/>
    </location>
</feature>
<evidence type="ECO:0000259" key="8">
    <source>
        <dbReference type="PROSITE" id="PS51705"/>
    </source>
</evidence>
<dbReference type="GO" id="GO:0046872">
    <property type="term" value="F:metal ion binding"/>
    <property type="evidence" value="ECO:0007669"/>
    <property type="project" value="UniProtKB-KW"/>
</dbReference>
<evidence type="ECO:0000256" key="2">
    <source>
        <dbReference type="ARBA" id="ARBA00022723"/>
    </source>
</evidence>
<accession>A0A133NFG2</accession>
<reference evidence="10" key="1">
    <citation type="submission" date="2016-01" db="EMBL/GenBank/DDBJ databases">
        <authorList>
            <person name="Mitreva M."/>
            <person name="Pepin K.H."/>
            <person name="Mihindukulasuriya K.A."/>
            <person name="Fulton R."/>
            <person name="Fronick C."/>
            <person name="O'Laughlin M."/>
            <person name="Miner T."/>
            <person name="Herter B."/>
            <person name="Rosa B.A."/>
            <person name="Cordes M."/>
            <person name="Tomlinson C."/>
            <person name="Wollam A."/>
            <person name="Palsikar V.B."/>
            <person name="Mardis E.R."/>
            <person name="Wilson R.K."/>
        </authorList>
    </citation>
    <scope>NUCLEOTIDE SEQUENCE [LARGE SCALE GENOMIC DNA]</scope>
    <source>
        <strain evidence="10">CMW8396</strain>
    </source>
</reference>
<proteinExistence type="inferred from homology"/>
<evidence type="ECO:0000256" key="1">
    <source>
        <dbReference type="ARBA" id="ARBA00022490"/>
    </source>
</evidence>
<keyword evidence="5 6" id="KW-0342">GTP-binding</keyword>
<dbReference type="CDD" id="cd01878">
    <property type="entry name" value="HflX"/>
    <property type="match status" value="1"/>
</dbReference>
<dbReference type="HAMAP" id="MF_00900">
    <property type="entry name" value="GTPase_HflX"/>
    <property type="match status" value="1"/>
</dbReference>
<dbReference type="AlphaFoldDB" id="A0A133NFG2"/>
<dbReference type="PROSITE" id="PS51705">
    <property type="entry name" value="G_HFLX"/>
    <property type="match status" value="1"/>
</dbReference>
<dbReference type="FunFam" id="3.40.50.11060:FF:000001">
    <property type="entry name" value="GTPase HflX"/>
    <property type="match status" value="1"/>
</dbReference>
<comment type="subunit">
    <text evidence="6">Monomer. Associates with the 50S ribosomal subunit.</text>
</comment>